<organism evidence="16 17">
    <name type="scientific">Bradymonas sediminis</name>
    <dbReference type="NCBI Taxonomy" id="1548548"/>
    <lineage>
        <taxon>Bacteria</taxon>
        <taxon>Deltaproteobacteria</taxon>
        <taxon>Bradymonadales</taxon>
        <taxon>Bradymonadaceae</taxon>
        <taxon>Bradymonas</taxon>
    </lineage>
</organism>
<evidence type="ECO:0000256" key="1">
    <source>
        <dbReference type="ARBA" id="ARBA00001946"/>
    </source>
</evidence>
<dbReference type="GO" id="GO:0005737">
    <property type="term" value="C:cytoplasm"/>
    <property type="evidence" value="ECO:0007669"/>
    <property type="project" value="UniProtKB-SubCell"/>
</dbReference>
<evidence type="ECO:0000256" key="5">
    <source>
        <dbReference type="ARBA" id="ARBA00022490"/>
    </source>
</evidence>
<dbReference type="AlphaFoldDB" id="A0A2Z4FRY6"/>
<evidence type="ECO:0000256" key="10">
    <source>
        <dbReference type="ARBA" id="ARBA00022723"/>
    </source>
</evidence>
<dbReference type="InterPro" id="IPR004659">
    <property type="entry name" value="RNase_E/G"/>
</dbReference>
<dbReference type="Gene3D" id="3.40.1260.20">
    <property type="entry name" value="Ribonuclease E, catalytic domain"/>
    <property type="match status" value="1"/>
</dbReference>
<keyword evidence="14" id="KW-0460">Magnesium</keyword>
<keyword evidence="7" id="KW-0820">tRNA-binding</keyword>
<sequence length="502" mass="57787">MSDLLVVNSTSAETRVALIENGIISEFYIERKRDRDVVGNIYKGKVVRVLPGMQAAFVDVAQHKAGFLHVSDFYSFDDDIAAFGDEDLELWPPPSREKNKKRVNIQDVLKEGEEIMVQVAKEPMGTKGARLTSHISIPGRFLVFMPTVSHIGVSRRINSERKRKRLRKIVEDQRKPGTGFIVRTVSENASEEMIRREIDVLTKQWEDILEKCSKVTAPYLLNEEPDLLIRVARDLFTPNLDRLVVDDARAFERVRDYVERFMPEFVDSVDLYKYSEPIFDAFGIEAEINGALSRRVQLKSGGELVFDKTEALTSIDINTGKFVGSSSLEETILQTNLEAVDEIVYQLRLRNIGGIIIIDFIDMEKGSHRQKVYRRLEKALEKDRVTTNSLAISDFGLVEMTRKRVRESLHQFLCEPCEYCDSRGFVKSKETVSYEIIRELKREIVMMTEENIYIQAHPSVIQILRGTERKALDEIAQRYKKLLHYKSQPDRRLESFEIAPAK</sequence>
<dbReference type="OrthoDB" id="9804278at2"/>
<keyword evidence="9" id="KW-0540">Nuclease</keyword>
<dbReference type="Proteomes" id="UP000249799">
    <property type="component" value="Chromosome"/>
</dbReference>
<accession>A0A2Z4FRY6</accession>
<dbReference type="InterPro" id="IPR003029">
    <property type="entry name" value="S1_domain"/>
</dbReference>
<evidence type="ECO:0000256" key="4">
    <source>
        <dbReference type="ARBA" id="ARBA00017719"/>
    </source>
</evidence>
<dbReference type="GO" id="GO:0000049">
    <property type="term" value="F:tRNA binding"/>
    <property type="evidence" value="ECO:0007669"/>
    <property type="project" value="UniProtKB-KW"/>
</dbReference>
<evidence type="ECO:0000256" key="6">
    <source>
        <dbReference type="ARBA" id="ARBA00022552"/>
    </source>
</evidence>
<evidence type="ECO:0000256" key="14">
    <source>
        <dbReference type="ARBA" id="ARBA00022842"/>
    </source>
</evidence>
<evidence type="ECO:0000256" key="12">
    <source>
        <dbReference type="ARBA" id="ARBA00022759"/>
    </source>
</evidence>
<dbReference type="RefSeq" id="WP_111337782.1">
    <property type="nucleotide sequence ID" value="NZ_CP030032.1"/>
</dbReference>
<keyword evidence="5" id="KW-0963">Cytoplasm</keyword>
<comment type="cofactor">
    <cofactor evidence="1">
        <name>Mg(2+)</name>
        <dbReference type="ChEBI" id="CHEBI:18420"/>
    </cofactor>
</comment>
<keyword evidence="8" id="KW-0819">tRNA processing</keyword>
<evidence type="ECO:0000256" key="8">
    <source>
        <dbReference type="ARBA" id="ARBA00022694"/>
    </source>
</evidence>
<keyword evidence="11" id="KW-0699">rRNA-binding</keyword>
<evidence type="ECO:0000256" key="9">
    <source>
        <dbReference type="ARBA" id="ARBA00022722"/>
    </source>
</evidence>
<evidence type="ECO:0000256" key="7">
    <source>
        <dbReference type="ARBA" id="ARBA00022555"/>
    </source>
</evidence>
<keyword evidence="12" id="KW-0255">Endonuclease</keyword>
<dbReference type="SMART" id="SM00316">
    <property type="entry name" value="S1"/>
    <property type="match status" value="1"/>
</dbReference>
<dbReference type="Pfam" id="PF10150">
    <property type="entry name" value="RNase_E_G"/>
    <property type="match status" value="1"/>
</dbReference>
<dbReference type="GO" id="GO:0004540">
    <property type="term" value="F:RNA nuclease activity"/>
    <property type="evidence" value="ECO:0007669"/>
    <property type="project" value="InterPro"/>
</dbReference>
<name>A0A2Z4FRY6_9DELT</name>
<dbReference type="GO" id="GO:0004519">
    <property type="term" value="F:endonuclease activity"/>
    <property type="evidence" value="ECO:0007669"/>
    <property type="project" value="UniProtKB-KW"/>
</dbReference>
<dbReference type="SUPFAM" id="SSF50249">
    <property type="entry name" value="Nucleic acid-binding proteins"/>
    <property type="match status" value="1"/>
</dbReference>
<dbReference type="PANTHER" id="PTHR30001">
    <property type="entry name" value="RIBONUCLEASE"/>
    <property type="match status" value="1"/>
</dbReference>
<dbReference type="GO" id="GO:0019843">
    <property type="term" value="F:rRNA binding"/>
    <property type="evidence" value="ECO:0007669"/>
    <property type="project" value="UniProtKB-KW"/>
</dbReference>
<dbReference type="NCBIfam" id="TIGR00757">
    <property type="entry name" value="RNaseEG"/>
    <property type="match status" value="1"/>
</dbReference>
<dbReference type="GO" id="GO:0008033">
    <property type="term" value="P:tRNA processing"/>
    <property type="evidence" value="ECO:0007669"/>
    <property type="project" value="UniProtKB-KW"/>
</dbReference>
<dbReference type="Pfam" id="PF20833">
    <property type="entry name" value="RNase_E_G_Thio"/>
    <property type="match status" value="1"/>
</dbReference>
<dbReference type="InterPro" id="IPR048583">
    <property type="entry name" value="RNase_E_G_thioredoxin-like"/>
</dbReference>
<protein>
    <recommendedName>
        <fullName evidence="4">Ribonuclease G</fullName>
    </recommendedName>
</protein>
<keyword evidence="17" id="KW-1185">Reference proteome</keyword>
<evidence type="ECO:0000313" key="16">
    <source>
        <dbReference type="EMBL" id="AWV91478.1"/>
    </source>
</evidence>
<evidence type="ECO:0000256" key="11">
    <source>
        <dbReference type="ARBA" id="ARBA00022730"/>
    </source>
</evidence>
<reference evidence="16 17" key="1">
    <citation type="submission" date="2018-06" db="EMBL/GenBank/DDBJ databases">
        <title>Lujinxingia sediminis gen. nov. sp. nov., a new facultative anaerobic member of the class Deltaproteobacteria, and proposal of Lujinxingaceae fam. nov.</title>
        <authorList>
            <person name="Guo L.-Y."/>
            <person name="Li C.-M."/>
            <person name="Wang S."/>
            <person name="Du Z.-J."/>
        </authorList>
    </citation>
    <scope>NUCLEOTIDE SEQUENCE [LARGE SCALE GENOMIC DNA]</scope>
    <source>
        <strain evidence="16 17">FA350</strain>
    </source>
</reference>
<keyword evidence="13" id="KW-0378">Hydrolase</keyword>
<dbReference type="EMBL" id="CP030032">
    <property type="protein sequence ID" value="AWV91478.1"/>
    <property type="molecule type" value="Genomic_DNA"/>
</dbReference>
<gene>
    <name evidence="16" type="ORF">DN745_17260</name>
</gene>
<dbReference type="Pfam" id="PF00575">
    <property type="entry name" value="S1"/>
    <property type="match status" value="1"/>
</dbReference>
<dbReference type="GO" id="GO:0006364">
    <property type="term" value="P:rRNA processing"/>
    <property type="evidence" value="ECO:0007669"/>
    <property type="project" value="UniProtKB-KW"/>
</dbReference>
<dbReference type="PROSITE" id="PS50126">
    <property type="entry name" value="S1"/>
    <property type="match status" value="1"/>
</dbReference>
<evidence type="ECO:0000256" key="13">
    <source>
        <dbReference type="ARBA" id="ARBA00022801"/>
    </source>
</evidence>
<keyword evidence="6" id="KW-0698">rRNA processing</keyword>
<evidence type="ECO:0000256" key="2">
    <source>
        <dbReference type="ARBA" id="ARBA00004496"/>
    </source>
</evidence>
<dbReference type="KEGG" id="bsed:DN745_17260"/>
<proteinExistence type="inferred from homology"/>
<evidence type="ECO:0000313" key="17">
    <source>
        <dbReference type="Proteomes" id="UP000249799"/>
    </source>
</evidence>
<comment type="subcellular location">
    <subcellularLocation>
        <location evidence="2">Cytoplasm</location>
    </subcellularLocation>
</comment>
<dbReference type="CDD" id="cd04453">
    <property type="entry name" value="S1_RNase_E"/>
    <property type="match status" value="1"/>
</dbReference>
<dbReference type="InterPro" id="IPR012340">
    <property type="entry name" value="NA-bd_OB-fold"/>
</dbReference>
<evidence type="ECO:0000256" key="3">
    <source>
        <dbReference type="ARBA" id="ARBA00005663"/>
    </source>
</evidence>
<comment type="similarity">
    <text evidence="3">Belongs to the RNase E/G family. RNase G subfamily.</text>
</comment>
<evidence type="ECO:0000256" key="15">
    <source>
        <dbReference type="ARBA" id="ARBA00022884"/>
    </source>
</evidence>
<dbReference type="GO" id="GO:0016787">
    <property type="term" value="F:hydrolase activity"/>
    <property type="evidence" value="ECO:0007669"/>
    <property type="project" value="UniProtKB-KW"/>
</dbReference>
<dbReference type="Gene3D" id="2.40.50.140">
    <property type="entry name" value="Nucleic acid-binding proteins"/>
    <property type="match status" value="1"/>
</dbReference>
<keyword evidence="10" id="KW-0479">Metal-binding</keyword>
<dbReference type="InterPro" id="IPR019307">
    <property type="entry name" value="RNA-bd_AU-1/RNase_E/G"/>
</dbReference>
<keyword evidence="15" id="KW-0694">RNA-binding</keyword>
<dbReference type="PANTHER" id="PTHR30001:SF0">
    <property type="entry name" value="RIBONUCLEASE G"/>
    <property type="match status" value="1"/>
</dbReference>
<dbReference type="GO" id="GO:0046872">
    <property type="term" value="F:metal ion binding"/>
    <property type="evidence" value="ECO:0007669"/>
    <property type="project" value="UniProtKB-KW"/>
</dbReference>